<reference evidence="1" key="1">
    <citation type="journal article" date="2015" name="Nature">
        <title>Complex archaea that bridge the gap between prokaryotes and eukaryotes.</title>
        <authorList>
            <person name="Spang A."/>
            <person name="Saw J.H."/>
            <person name="Jorgensen S.L."/>
            <person name="Zaremba-Niedzwiedzka K."/>
            <person name="Martijn J."/>
            <person name="Lind A.E."/>
            <person name="van Eijk R."/>
            <person name="Schleper C."/>
            <person name="Guy L."/>
            <person name="Ettema T.J."/>
        </authorList>
    </citation>
    <scope>NUCLEOTIDE SEQUENCE</scope>
</reference>
<organism evidence="1">
    <name type="scientific">marine sediment metagenome</name>
    <dbReference type="NCBI Taxonomy" id="412755"/>
    <lineage>
        <taxon>unclassified sequences</taxon>
        <taxon>metagenomes</taxon>
        <taxon>ecological metagenomes</taxon>
    </lineage>
</organism>
<dbReference type="EMBL" id="LAZR01004287">
    <property type="protein sequence ID" value="KKN09974.1"/>
    <property type="molecule type" value="Genomic_DNA"/>
</dbReference>
<name>A0A0F9MW41_9ZZZZ</name>
<accession>A0A0F9MW41</accession>
<gene>
    <name evidence="1" type="ORF">LCGC14_1041120</name>
</gene>
<proteinExistence type="predicted"/>
<dbReference type="AlphaFoldDB" id="A0A0F9MW41"/>
<comment type="caution">
    <text evidence="1">The sequence shown here is derived from an EMBL/GenBank/DDBJ whole genome shotgun (WGS) entry which is preliminary data.</text>
</comment>
<protein>
    <submittedName>
        <fullName evidence="1">Uncharacterized protein</fullName>
    </submittedName>
</protein>
<sequence>MNQKFVRLLKEKFLQGLQAKTGWGKNEVEALFIQCLADAALECLDSDS</sequence>
<evidence type="ECO:0000313" key="1">
    <source>
        <dbReference type="EMBL" id="KKN09974.1"/>
    </source>
</evidence>